<dbReference type="EMBL" id="FWXH01000003">
    <property type="protein sequence ID" value="SMC21801.1"/>
    <property type="molecule type" value="Genomic_DNA"/>
</dbReference>
<feature type="transmembrane region" description="Helical" evidence="7">
    <location>
        <begin position="292"/>
        <end position="312"/>
    </location>
</feature>
<evidence type="ECO:0000313" key="9">
    <source>
        <dbReference type="EMBL" id="SMC21801.1"/>
    </source>
</evidence>
<dbReference type="PANTHER" id="PTHR23521">
    <property type="entry name" value="TRANSPORTER MFS SUPERFAMILY"/>
    <property type="match status" value="1"/>
</dbReference>
<dbReference type="SUPFAM" id="SSF103473">
    <property type="entry name" value="MFS general substrate transporter"/>
    <property type="match status" value="1"/>
</dbReference>
<gene>
    <name evidence="9" type="ORF">SAMN02745134_01455</name>
</gene>
<evidence type="ECO:0000313" key="10">
    <source>
        <dbReference type="Proteomes" id="UP000192468"/>
    </source>
</evidence>
<accession>A0A1W1XE73</accession>
<evidence type="ECO:0000256" key="7">
    <source>
        <dbReference type="SAM" id="Phobius"/>
    </source>
</evidence>
<sequence>MNMVRPFNKGKWAIYLMAFLIGGAIGIIIPLTSTHMSKNHVSNFAIGVIASVYFFAIALGTIFINKKMKNIDLKKFISVGLFISSACTILFPFAKTPYVWFAIMCLIGFGISFHLVGTQTALHILSEEEIRGVTSGIYTLSFAIGYAVGTISGPLIYEKNTLLSFITGAVFLIIASLIVLFKIKIKLTVVTYKKRRITQNISLALQAAFSYGFIENTIAALYPVFLLEHNFTVAQMGLALGMFVIGGIVGTIPITYIGDKIGREKGLIIGVLISIIALLGITKFNVFNYKLIFSFIAGIGIGSIYPISMALGTQNLKKEDIAVAASRFTFFYSFGSAAGPVLSSIIIDKFSTKYLFSLSITFLIALFVNIVYKSKNKKLVQGGK</sequence>
<dbReference type="STRING" id="1121291.SAMN02745134_01455"/>
<dbReference type="RefSeq" id="WP_084114940.1">
    <property type="nucleotide sequence ID" value="NZ_FWXH01000003.1"/>
</dbReference>
<dbReference type="AlphaFoldDB" id="A0A1W1XE73"/>
<feature type="transmembrane region" description="Helical" evidence="7">
    <location>
        <begin position="203"/>
        <end position="225"/>
    </location>
</feature>
<dbReference type="Proteomes" id="UP000192468">
    <property type="component" value="Unassembled WGS sequence"/>
</dbReference>
<keyword evidence="2" id="KW-0813">Transport</keyword>
<keyword evidence="6 7" id="KW-0472">Membrane</keyword>
<dbReference type="GO" id="GO:0005886">
    <property type="term" value="C:plasma membrane"/>
    <property type="evidence" value="ECO:0007669"/>
    <property type="project" value="UniProtKB-SubCell"/>
</dbReference>
<dbReference type="InterPro" id="IPR036259">
    <property type="entry name" value="MFS_trans_sf"/>
</dbReference>
<dbReference type="PANTHER" id="PTHR23521:SF2">
    <property type="entry name" value="TRANSPORTER MFS SUPERFAMILY"/>
    <property type="match status" value="1"/>
</dbReference>
<feature type="transmembrane region" description="Helical" evidence="7">
    <location>
        <begin position="137"/>
        <end position="157"/>
    </location>
</feature>
<evidence type="ECO:0000256" key="5">
    <source>
        <dbReference type="ARBA" id="ARBA00022989"/>
    </source>
</evidence>
<feature type="transmembrane region" description="Helical" evidence="7">
    <location>
        <begin position="163"/>
        <end position="183"/>
    </location>
</feature>
<dbReference type="InterPro" id="IPR020846">
    <property type="entry name" value="MFS_dom"/>
</dbReference>
<keyword evidence="5 7" id="KW-1133">Transmembrane helix</keyword>
<organism evidence="9 10">
    <name type="scientific">Clostridium acidisoli DSM 12555</name>
    <dbReference type="NCBI Taxonomy" id="1121291"/>
    <lineage>
        <taxon>Bacteria</taxon>
        <taxon>Bacillati</taxon>
        <taxon>Bacillota</taxon>
        <taxon>Clostridia</taxon>
        <taxon>Eubacteriales</taxon>
        <taxon>Clostridiaceae</taxon>
        <taxon>Clostridium</taxon>
    </lineage>
</organism>
<feature type="transmembrane region" description="Helical" evidence="7">
    <location>
        <begin position="76"/>
        <end position="94"/>
    </location>
</feature>
<keyword evidence="10" id="KW-1185">Reference proteome</keyword>
<dbReference type="PROSITE" id="PS50850">
    <property type="entry name" value="MFS"/>
    <property type="match status" value="1"/>
</dbReference>
<feature type="transmembrane region" description="Helical" evidence="7">
    <location>
        <begin position="266"/>
        <end position="286"/>
    </location>
</feature>
<name>A0A1W1XE73_9CLOT</name>
<evidence type="ECO:0000256" key="3">
    <source>
        <dbReference type="ARBA" id="ARBA00022475"/>
    </source>
</evidence>
<feature type="transmembrane region" description="Helical" evidence="7">
    <location>
        <begin position="44"/>
        <end position="64"/>
    </location>
</feature>
<dbReference type="Gene3D" id="1.20.1250.20">
    <property type="entry name" value="MFS general substrate transporter like domains"/>
    <property type="match status" value="2"/>
</dbReference>
<dbReference type="Pfam" id="PF07690">
    <property type="entry name" value="MFS_1"/>
    <property type="match status" value="2"/>
</dbReference>
<dbReference type="InterPro" id="IPR047200">
    <property type="entry name" value="MFS_YcaD-like"/>
</dbReference>
<evidence type="ECO:0000256" key="6">
    <source>
        <dbReference type="ARBA" id="ARBA00023136"/>
    </source>
</evidence>
<feature type="transmembrane region" description="Helical" evidence="7">
    <location>
        <begin position="353"/>
        <end position="372"/>
    </location>
</feature>
<evidence type="ECO:0000259" key="8">
    <source>
        <dbReference type="PROSITE" id="PS50850"/>
    </source>
</evidence>
<feature type="transmembrane region" description="Helical" evidence="7">
    <location>
        <begin position="324"/>
        <end position="347"/>
    </location>
</feature>
<dbReference type="InterPro" id="IPR011701">
    <property type="entry name" value="MFS"/>
</dbReference>
<dbReference type="CDD" id="cd17477">
    <property type="entry name" value="MFS_YcaD_like"/>
    <property type="match status" value="1"/>
</dbReference>
<feature type="transmembrane region" description="Helical" evidence="7">
    <location>
        <begin position="12"/>
        <end position="32"/>
    </location>
</feature>
<protein>
    <submittedName>
        <fullName evidence="9">Cyanate permease</fullName>
    </submittedName>
</protein>
<evidence type="ECO:0000256" key="2">
    <source>
        <dbReference type="ARBA" id="ARBA00022448"/>
    </source>
</evidence>
<evidence type="ECO:0000256" key="4">
    <source>
        <dbReference type="ARBA" id="ARBA00022692"/>
    </source>
</evidence>
<keyword evidence="3" id="KW-1003">Cell membrane</keyword>
<comment type="subcellular location">
    <subcellularLocation>
        <location evidence="1">Cell membrane</location>
        <topology evidence="1">Multi-pass membrane protein</topology>
    </subcellularLocation>
</comment>
<reference evidence="9 10" key="1">
    <citation type="submission" date="2017-04" db="EMBL/GenBank/DDBJ databases">
        <authorList>
            <person name="Afonso C.L."/>
            <person name="Miller P.J."/>
            <person name="Scott M.A."/>
            <person name="Spackman E."/>
            <person name="Goraichik I."/>
            <person name="Dimitrov K.M."/>
            <person name="Suarez D.L."/>
            <person name="Swayne D.E."/>
        </authorList>
    </citation>
    <scope>NUCLEOTIDE SEQUENCE [LARGE SCALE GENOMIC DNA]</scope>
    <source>
        <strain evidence="9 10">DSM 12555</strain>
    </source>
</reference>
<feature type="transmembrane region" description="Helical" evidence="7">
    <location>
        <begin position="100"/>
        <end position="125"/>
    </location>
</feature>
<proteinExistence type="predicted"/>
<evidence type="ECO:0000256" key="1">
    <source>
        <dbReference type="ARBA" id="ARBA00004651"/>
    </source>
</evidence>
<feature type="transmembrane region" description="Helical" evidence="7">
    <location>
        <begin position="231"/>
        <end position="254"/>
    </location>
</feature>
<keyword evidence="4 7" id="KW-0812">Transmembrane</keyword>
<dbReference type="GO" id="GO:0022857">
    <property type="term" value="F:transmembrane transporter activity"/>
    <property type="evidence" value="ECO:0007669"/>
    <property type="project" value="InterPro"/>
</dbReference>
<feature type="domain" description="Major facilitator superfamily (MFS) profile" evidence="8">
    <location>
        <begin position="200"/>
        <end position="384"/>
    </location>
</feature>